<dbReference type="InterPro" id="IPR036206">
    <property type="entry name" value="ThiamineP_synth_sf"/>
</dbReference>
<dbReference type="Pfam" id="PF02581">
    <property type="entry name" value="TMP-TENI"/>
    <property type="match status" value="1"/>
</dbReference>
<dbReference type="EC" id="2.5.1.3" evidence="7"/>
<dbReference type="Gene3D" id="3.20.20.70">
    <property type="entry name" value="Aldolase class I"/>
    <property type="match status" value="1"/>
</dbReference>
<keyword evidence="2 7" id="KW-0808">Transferase</keyword>
<evidence type="ECO:0000313" key="7">
    <source>
        <dbReference type="EMBL" id="RSD30542.1"/>
    </source>
</evidence>
<dbReference type="CDD" id="cd00564">
    <property type="entry name" value="TMP_TenI"/>
    <property type="match status" value="1"/>
</dbReference>
<dbReference type="FunFam" id="3.20.20.70:FF:000064">
    <property type="entry name" value="Thiamine-phosphate synthase"/>
    <property type="match status" value="1"/>
</dbReference>
<keyword evidence="5" id="KW-0784">Thiamine biosynthesis</keyword>
<comment type="caution">
    <text evidence="7">The sequence shown here is derived from an EMBL/GenBank/DDBJ whole genome shotgun (WGS) entry which is preliminary data.</text>
</comment>
<dbReference type="InterPro" id="IPR022998">
    <property type="entry name" value="ThiamineP_synth_TenI"/>
</dbReference>
<dbReference type="EMBL" id="RSFA01000062">
    <property type="protein sequence ID" value="RSD30542.1"/>
    <property type="molecule type" value="Genomic_DNA"/>
</dbReference>
<dbReference type="AlphaFoldDB" id="A0A3R9EBY7"/>
<dbReference type="GO" id="GO:0046872">
    <property type="term" value="F:metal ion binding"/>
    <property type="evidence" value="ECO:0007669"/>
    <property type="project" value="UniProtKB-KW"/>
</dbReference>
<gene>
    <name evidence="7" type="ORF">EJA03_13280</name>
</gene>
<dbReference type="NCBIfam" id="NF008933">
    <property type="entry name" value="PRK12290.1"/>
    <property type="match status" value="1"/>
</dbReference>
<dbReference type="InterPro" id="IPR013785">
    <property type="entry name" value="Aldolase_TIM"/>
</dbReference>
<keyword evidence="3" id="KW-0479">Metal-binding</keyword>
<evidence type="ECO:0000256" key="5">
    <source>
        <dbReference type="ARBA" id="ARBA00022977"/>
    </source>
</evidence>
<evidence type="ECO:0000259" key="6">
    <source>
        <dbReference type="Pfam" id="PF02581"/>
    </source>
</evidence>
<dbReference type="GO" id="GO:0009228">
    <property type="term" value="P:thiamine biosynthetic process"/>
    <property type="evidence" value="ECO:0007669"/>
    <property type="project" value="UniProtKB-KW"/>
</dbReference>
<keyword evidence="4" id="KW-0460">Magnesium</keyword>
<dbReference type="RefSeq" id="WP_125322229.1">
    <property type="nucleotide sequence ID" value="NZ_AP024889.1"/>
</dbReference>
<evidence type="ECO:0000256" key="3">
    <source>
        <dbReference type="ARBA" id="ARBA00022723"/>
    </source>
</evidence>
<dbReference type="OrthoDB" id="9810880at2"/>
<dbReference type="PANTHER" id="PTHR20857">
    <property type="entry name" value="THIAMINE-PHOSPHATE PYROPHOSPHORYLASE"/>
    <property type="match status" value="1"/>
</dbReference>
<dbReference type="GO" id="GO:0005737">
    <property type="term" value="C:cytoplasm"/>
    <property type="evidence" value="ECO:0007669"/>
    <property type="project" value="TreeGrafter"/>
</dbReference>
<keyword evidence="8" id="KW-1185">Reference proteome</keyword>
<dbReference type="SUPFAM" id="SSF51391">
    <property type="entry name" value="Thiamin phosphate synthase"/>
    <property type="match status" value="1"/>
</dbReference>
<evidence type="ECO:0000313" key="8">
    <source>
        <dbReference type="Proteomes" id="UP000269041"/>
    </source>
</evidence>
<name>A0A3R9EBY7_9VIBR</name>
<evidence type="ECO:0000256" key="1">
    <source>
        <dbReference type="ARBA" id="ARBA00004948"/>
    </source>
</evidence>
<evidence type="ECO:0000256" key="2">
    <source>
        <dbReference type="ARBA" id="ARBA00022679"/>
    </source>
</evidence>
<accession>A0A3R9EBY7</accession>
<proteinExistence type="predicted"/>
<dbReference type="GO" id="GO:0004789">
    <property type="term" value="F:thiamine-phosphate diphosphorylase activity"/>
    <property type="evidence" value="ECO:0007669"/>
    <property type="project" value="UniProtKB-EC"/>
</dbReference>
<dbReference type="Proteomes" id="UP000269041">
    <property type="component" value="Unassembled WGS sequence"/>
</dbReference>
<comment type="pathway">
    <text evidence="1">Cofactor biosynthesis; thiamine diphosphate biosynthesis.</text>
</comment>
<reference evidence="7 8" key="1">
    <citation type="submission" date="2018-12" db="EMBL/GenBank/DDBJ databases">
        <title>Genomic taxonomy of the Vibrionaceae family.</title>
        <authorList>
            <person name="Gomez-Gil B."/>
            <person name="Enciso-Ibarra K."/>
        </authorList>
    </citation>
    <scope>NUCLEOTIDE SEQUENCE [LARGE SCALE GENOMIC DNA]</scope>
    <source>
        <strain evidence="7 8">CAIM 594</strain>
    </source>
</reference>
<dbReference type="PANTHER" id="PTHR20857:SF15">
    <property type="entry name" value="THIAMINE-PHOSPHATE SYNTHASE"/>
    <property type="match status" value="1"/>
</dbReference>
<feature type="domain" description="Thiamine phosphate synthase/TenI" evidence="6">
    <location>
        <begin position="235"/>
        <end position="423"/>
    </location>
</feature>
<protein>
    <submittedName>
        <fullName evidence="7">Thiamine phosphate synthase</fullName>
        <ecNumber evidence="7">2.5.1.3</ecNumber>
    </submittedName>
</protein>
<evidence type="ECO:0000256" key="4">
    <source>
        <dbReference type="ARBA" id="ARBA00022842"/>
    </source>
</evidence>
<organism evidence="7 8">
    <name type="scientific">Vibrio pectenicida</name>
    <dbReference type="NCBI Taxonomy" id="62763"/>
    <lineage>
        <taxon>Bacteria</taxon>
        <taxon>Pseudomonadati</taxon>
        <taxon>Pseudomonadota</taxon>
        <taxon>Gammaproteobacteria</taxon>
        <taxon>Vibrionales</taxon>
        <taxon>Vibrionaceae</taxon>
        <taxon>Vibrio</taxon>
    </lineage>
</organism>
<sequence>MTKILIPSSMIGLTSLVQEYLLLAQEQGFNIDEIELGVSPTQFFQLVQHQQSTILSTDLMAEVSGDLTHSFVLYYYSKLVITECIHHPINSIFIAIDDFVESNNKVILNHIDIWSCPVGNEIRALSIKDHSAENFVPEEHFSWVVTLLALDFPIEDCLILARAMSNRAENVSRETFDDGSIFVESSKWVCEFTQFPVPIVEDIRLGIKASWLSKGSLNGFPMVTKQGLGLYPVVDSSELIEKLISLGITTIQLRIKNPNQPDLEQEIIKSIELGHRYNVKIFINDYWQLAIKHGAYGVHLGQEDIHAANLIDINKAGLRLGLSTHSYYELLRVAPLSPSYIAIGHVFPTNTKQLVSKPQGLVRLALYQKLINSIIQPRSPDEPGSDHGIDYPIPTVAIGGINQSNADQVWQCGVSSLAVIGAITSALCLESTIRFFSDLMQDKYPQAIKGRAVTPNDLRKTYDQ</sequence>